<evidence type="ECO:0000313" key="12">
    <source>
        <dbReference type="Proteomes" id="UP000663828"/>
    </source>
</evidence>
<feature type="transmembrane region" description="Helical" evidence="9">
    <location>
        <begin position="305"/>
        <end position="327"/>
    </location>
</feature>
<dbReference type="GO" id="GO:0005886">
    <property type="term" value="C:plasma membrane"/>
    <property type="evidence" value="ECO:0007669"/>
    <property type="project" value="UniProtKB-SubCell"/>
</dbReference>
<comment type="subcellular location">
    <subcellularLocation>
        <location evidence="1">Cell membrane</location>
        <topology evidence="1">Multi-pass membrane protein</topology>
    </subcellularLocation>
</comment>
<proteinExistence type="predicted"/>
<feature type="transmembrane region" description="Helical" evidence="9">
    <location>
        <begin position="260"/>
        <end position="284"/>
    </location>
</feature>
<evidence type="ECO:0000259" key="10">
    <source>
        <dbReference type="PROSITE" id="PS50262"/>
    </source>
</evidence>
<dbReference type="CDD" id="cd00637">
    <property type="entry name" value="7tm_classA_rhodopsin-like"/>
    <property type="match status" value="1"/>
</dbReference>
<keyword evidence="12" id="KW-1185">Reference proteome</keyword>
<dbReference type="PANTHER" id="PTHR24249">
    <property type="entry name" value="HISTAMINE RECEPTOR-RELATED G-PROTEIN COUPLED RECEPTOR"/>
    <property type="match status" value="1"/>
</dbReference>
<keyword evidence="8" id="KW-0807">Transducer</keyword>
<dbReference type="Proteomes" id="UP000663828">
    <property type="component" value="Unassembled WGS sequence"/>
</dbReference>
<reference evidence="11" key="1">
    <citation type="submission" date="2021-02" db="EMBL/GenBank/DDBJ databases">
        <authorList>
            <person name="Nowell W R."/>
        </authorList>
    </citation>
    <scope>NUCLEOTIDE SEQUENCE</scope>
</reference>
<evidence type="ECO:0000256" key="7">
    <source>
        <dbReference type="ARBA" id="ARBA00023170"/>
    </source>
</evidence>
<evidence type="ECO:0000256" key="9">
    <source>
        <dbReference type="SAM" id="Phobius"/>
    </source>
</evidence>
<feature type="transmembrane region" description="Helical" evidence="9">
    <location>
        <begin position="168"/>
        <end position="187"/>
    </location>
</feature>
<dbReference type="GO" id="GO:0004930">
    <property type="term" value="F:G protein-coupled receptor activity"/>
    <property type="evidence" value="ECO:0007669"/>
    <property type="project" value="UniProtKB-KW"/>
</dbReference>
<feature type="transmembrane region" description="Helical" evidence="9">
    <location>
        <begin position="131"/>
        <end position="153"/>
    </location>
</feature>
<accession>A0A815WIU8</accession>
<feature type="transmembrane region" description="Helical" evidence="9">
    <location>
        <begin position="100"/>
        <end position="119"/>
    </location>
</feature>
<keyword evidence="6 9" id="KW-0472">Membrane</keyword>
<dbReference type="Pfam" id="PF00001">
    <property type="entry name" value="7tm_1"/>
    <property type="match status" value="1"/>
</dbReference>
<protein>
    <recommendedName>
        <fullName evidence="10">G-protein coupled receptors family 1 profile domain-containing protein</fullName>
    </recommendedName>
</protein>
<name>A0A815WIU8_ADIRI</name>
<feature type="transmembrane region" description="Helical" evidence="9">
    <location>
        <begin position="207"/>
        <end position="231"/>
    </location>
</feature>
<evidence type="ECO:0000313" key="11">
    <source>
        <dbReference type="EMBL" id="CAF1545348.1"/>
    </source>
</evidence>
<keyword evidence="2" id="KW-1003">Cell membrane</keyword>
<evidence type="ECO:0000256" key="1">
    <source>
        <dbReference type="ARBA" id="ARBA00004651"/>
    </source>
</evidence>
<keyword evidence="4 9" id="KW-1133">Transmembrane helix</keyword>
<feature type="domain" description="G-protein coupled receptors family 1 profile" evidence="10">
    <location>
        <begin position="105"/>
        <end position="360"/>
    </location>
</feature>
<dbReference type="AlphaFoldDB" id="A0A815WIU8"/>
<evidence type="ECO:0000256" key="8">
    <source>
        <dbReference type="ARBA" id="ARBA00023224"/>
    </source>
</evidence>
<organism evidence="11 12">
    <name type="scientific">Adineta ricciae</name>
    <name type="common">Rotifer</name>
    <dbReference type="NCBI Taxonomy" id="249248"/>
    <lineage>
        <taxon>Eukaryota</taxon>
        <taxon>Metazoa</taxon>
        <taxon>Spiralia</taxon>
        <taxon>Gnathifera</taxon>
        <taxon>Rotifera</taxon>
        <taxon>Eurotatoria</taxon>
        <taxon>Bdelloidea</taxon>
        <taxon>Adinetida</taxon>
        <taxon>Adinetidae</taxon>
        <taxon>Adineta</taxon>
    </lineage>
</organism>
<evidence type="ECO:0000256" key="5">
    <source>
        <dbReference type="ARBA" id="ARBA00023040"/>
    </source>
</evidence>
<comment type="caution">
    <text evidence="11">The sequence shown here is derived from an EMBL/GenBank/DDBJ whole genome shotgun (WGS) entry which is preliminary data.</text>
</comment>
<evidence type="ECO:0000256" key="3">
    <source>
        <dbReference type="ARBA" id="ARBA00022692"/>
    </source>
</evidence>
<sequence>MNKIVVDMQVPLQTLQLFDTNVLQVPPSSVQDAELKRLDELDKKTKRDSAHYSKSVQERLTEKNVPFVIRKDNSLNIPQARPIEIGWTLLEHKVYENNCIFIIPSTLLALYICYWIYRLDELRTRLTNHSVIFIFIISLIQETCEMPFLLAFLRSGRVPFETYRFCKFWIAFNYSLNTTLLFLNAHLSVDRYLFIIHPNILNKYKTWIHYAPIAMFTLIAIMYSCSTVLFYPCEEHFSYVDQLCGGSCYQLEAAIGTFDIIFTVYMPLSCIIFFNILLCMRVMLQRRRMRQKNVWKKNVGMLRQLLSVSVLHTIVWLPVTIVLVLVVTSERPSDLLIELQTSFVLINTIYLSVLGNPVVCVFALPEIKQKMRVLIDTLRRRTMSDIRLNAIRPVATNRVVITTR</sequence>
<dbReference type="InterPro" id="IPR017452">
    <property type="entry name" value="GPCR_Rhodpsn_7TM"/>
</dbReference>
<evidence type="ECO:0000256" key="2">
    <source>
        <dbReference type="ARBA" id="ARBA00022475"/>
    </source>
</evidence>
<dbReference type="Gene3D" id="1.20.1070.10">
    <property type="entry name" value="Rhodopsin 7-helix transmembrane proteins"/>
    <property type="match status" value="1"/>
</dbReference>
<feature type="transmembrane region" description="Helical" evidence="9">
    <location>
        <begin position="339"/>
        <end position="364"/>
    </location>
</feature>
<keyword evidence="7" id="KW-0675">Receptor</keyword>
<dbReference type="InterPro" id="IPR000276">
    <property type="entry name" value="GPCR_Rhodpsn"/>
</dbReference>
<keyword evidence="5" id="KW-0297">G-protein coupled receptor</keyword>
<dbReference type="SUPFAM" id="SSF81321">
    <property type="entry name" value="Family A G protein-coupled receptor-like"/>
    <property type="match status" value="1"/>
</dbReference>
<gene>
    <name evidence="11" type="ORF">XAT740_LOCUS42480</name>
</gene>
<dbReference type="EMBL" id="CAJNOR010005101">
    <property type="protein sequence ID" value="CAF1545348.1"/>
    <property type="molecule type" value="Genomic_DNA"/>
</dbReference>
<evidence type="ECO:0000256" key="6">
    <source>
        <dbReference type="ARBA" id="ARBA00023136"/>
    </source>
</evidence>
<dbReference type="PROSITE" id="PS50262">
    <property type="entry name" value="G_PROTEIN_RECEP_F1_2"/>
    <property type="match status" value="1"/>
</dbReference>
<evidence type="ECO:0000256" key="4">
    <source>
        <dbReference type="ARBA" id="ARBA00022989"/>
    </source>
</evidence>
<keyword evidence="3 9" id="KW-0812">Transmembrane</keyword>
<dbReference type="InterPro" id="IPR050569">
    <property type="entry name" value="TAAR"/>
</dbReference>